<evidence type="ECO:0000313" key="3">
    <source>
        <dbReference type="Proteomes" id="UP001153709"/>
    </source>
</evidence>
<keyword evidence="3" id="KW-1185">Reference proteome</keyword>
<name>A0A9N9TDY4_DIABA</name>
<reference evidence="2" key="1">
    <citation type="submission" date="2022-01" db="EMBL/GenBank/DDBJ databases">
        <authorList>
            <person name="King R."/>
        </authorList>
    </citation>
    <scope>NUCLEOTIDE SEQUENCE</scope>
</reference>
<proteinExistence type="predicted"/>
<evidence type="ECO:0000313" key="2">
    <source>
        <dbReference type="EMBL" id="CAG9840670.1"/>
    </source>
</evidence>
<gene>
    <name evidence="2" type="ORF">DIABBA_LOCUS13294</name>
</gene>
<dbReference type="EMBL" id="OU898284">
    <property type="protein sequence ID" value="CAG9840670.1"/>
    <property type="molecule type" value="Genomic_DNA"/>
</dbReference>
<dbReference type="AlphaFoldDB" id="A0A9N9TDY4"/>
<accession>A0A9N9TDY4</accession>
<evidence type="ECO:0000256" key="1">
    <source>
        <dbReference type="SAM" id="MobiDB-lite"/>
    </source>
</evidence>
<organism evidence="2 3">
    <name type="scientific">Diabrotica balteata</name>
    <name type="common">Banded cucumber beetle</name>
    <dbReference type="NCBI Taxonomy" id="107213"/>
    <lineage>
        <taxon>Eukaryota</taxon>
        <taxon>Metazoa</taxon>
        <taxon>Ecdysozoa</taxon>
        <taxon>Arthropoda</taxon>
        <taxon>Hexapoda</taxon>
        <taxon>Insecta</taxon>
        <taxon>Pterygota</taxon>
        <taxon>Neoptera</taxon>
        <taxon>Endopterygota</taxon>
        <taxon>Coleoptera</taxon>
        <taxon>Polyphaga</taxon>
        <taxon>Cucujiformia</taxon>
        <taxon>Chrysomeloidea</taxon>
        <taxon>Chrysomelidae</taxon>
        <taxon>Galerucinae</taxon>
        <taxon>Diabroticina</taxon>
        <taxon>Diabroticites</taxon>
        <taxon>Diabrotica</taxon>
    </lineage>
</organism>
<sequence>MSQLRRELNKTGGGPKPPSPSPEVLEIAKMIPLELEVDYNEFDSDGVKESVVAQNVEVEELNYPTTSFVESAVAQNIEVEDLNYPSTSFVESVVAQNVEVEDFNYPSTSFGTSTNTFNFSKASYDDMHHFRVREDKRLMYQHKLRIKQMSEQHAQTMKNLKLQEDILKKKKEENI</sequence>
<dbReference type="Proteomes" id="UP001153709">
    <property type="component" value="Chromosome 9"/>
</dbReference>
<dbReference type="OrthoDB" id="6084504at2759"/>
<feature type="region of interest" description="Disordered" evidence="1">
    <location>
        <begin position="1"/>
        <end position="23"/>
    </location>
</feature>
<protein>
    <submittedName>
        <fullName evidence="2">Uncharacterized protein</fullName>
    </submittedName>
</protein>